<organism evidence="2">
    <name type="scientific">Triticum urartu</name>
    <name type="common">Red wild einkorn</name>
    <name type="synonym">Crithodium urartu</name>
    <dbReference type="NCBI Taxonomy" id="4572"/>
    <lineage>
        <taxon>Eukaryota</taxon>
        <taxon>Viridiplantae</taxon>
        <taxon>Streptophyta</taxon>
        <taxon>Embryophyta</taxon>
        <taxon>Tracheophyta</taxon>
        <taxon>Spermatophyta</taxon>
        <taxon>Magnoliopsida</taxon>
        <taxon>Liliopsida</taxon>
        <taxon>Poales</taxon>
        <taxon>Poaceae</taxon>
        <taxon>BOP clade</taxon>
        <taxon>Pooideae</taxon>
        <taxon>Triticodae</taxon>
        <taxon>Triticeae</taxon>
        <taxon>Triticinae</taxon>
        <taxon>Triticum</taxon>
    </lineage>
</organism>
<dbReference type="GO" id="GO:0009507">
    <property type="term" value="C:chloroplast"/>
    <property type="evidence" value="ECO:0007669"/>
    <property type="project" value="TreeGrafter"/>
</dbReference>
<dbReference type="EMBL" id="KD041653">
    <property type="protein sequence ID" value="EMS65667.1"/>
    <property type="molecule type" value="Genomic_DNA"/>
</dbReference>
<dbReference type="STRING" id="4572.M8A065"/>
<feature type="region of interest" description="Disordered" evidence="1">
    <location>
        <begin position="220"/>
        <end position="241"/>
    </location>
</feature>
<protein>
    <submittedName>
        <fullName evidence="2">Uncharacterized protein</fullName>
    </submittedName>
</protein>
<sequence>MTTTRQVHLRACTTTSETLDAPSSTTASRTPNDRRLVDRVQLPSPEDIGVIEYLSENERARLPSQNETVKTRPTSTPTTLNIYGHVQLPSPKNRVTGPPSSSSVVSEIVKYHYEMCNYFHDKTRTTTAVEGRQVNIYRRRCCRYLTFFFLTQSCKLQEKVYPRLVVAACHKRLGPVYASSGKGNLDPFSMESLNKAMDGAKKQQSIQGFLMEQMAKITGQGSGGNGGNNNRYGGSGGGSDGPDDESFMDSLYEVVQVVLATVAFVLTYIHIIRGEELYRLARDYTRYLVTGKRTSRLKRAMLNWRDFSDSITKNFSTQDDVYQSPVASEAMWWQQPQKLVHHLGDLFRGNLRPHAQES</sequence>
<dbReference type="PANTHER" id="PTHR35483">
    <property type="entry name" value="NUCLEUSENVELOPE PROTEIN"/>
    <property type="match status" value="1"/>
</dbReference>
<feature type="compositionally biased region" description="Gly residues" evidence="1">
    <location>
        <begin position="220"/>
        <end position="240"/>
    </location>
</feature>
<gene>
    <name evidence="2" type="ORF">TRIUR3_30348</name>
</gene>
<accession>M8A065</accession>
<dbReference type="PANTHER" id="PTHR35483:SF1">
    <property type="entry name" value="GLYCINE-RICH PROTEIN-RELATED"/>
    <property type="match status" value="1"/>
</dbReference>
<dbReference type="AlphaFoldDB" id="M8A065"/>
<name>M8A065_TRIUA</name>
<evidence type="ECO:0000256" key="1">
    <source>
        <dbReference type="SAM" id="MobiDB-lite"/>
    </source>
</evidence>
<dbReference type="eggNOG" id="ENOG502RYKX">
    <property type="taxonomic scope" value="Eukaryota"/>
</dbReference>
<reference evidence="2" key="1">
    <citation type="journal article" date="2013" name="Nature">
        <title>Draft genome of the wheat A-genome progenitor Triticum urartu.</title>
        <authorList>
            <person name="Ling H.Q."/>
            <person name="Zhao S."/>
            <person name="Liu D."/>
            <person name="Wang J."/>
            <person name="Sun H."/>
            <person name="Zhang C."/>
            <person name="Fan H."/>
            <person name="Li D."/>
            <person name="Dong L."/>
            <person name="Tao Y."/>
            <person name="Gao C."/>
            <person name="Wu H."/>
            <person name="Li Y."/>
            <person name="Cui Y."/>
            <person name="Guo X."/>
            <person name="Zheng S."/>
            <person name="Wang B."/>
            <person name="Yu K."/>
            <person name="Liang Q."/>
            <person name="Yang W."/>
            <person name="Lou X."/>
            <person name="Chen J."/>
            <person name="Feng M."/>
            <person name="Jian J."/>
            <person name="Zhang X."/>
            <person name="Luo G."/>
            <person name="Jiang Y."/>
            <person name="Liu J."/>
            <person name="Wang Z."/>
            <person name="Sha Y."/>
            <person name="Zhang B."/>
            <person name="Wu H."/>
            <person name="Tang D."/>
            <person name="Shen Q."/>
            <person name="Xue P."/>
            <person name="Zou S."/>
            <person name="Wang X."/>
            <person name="Liu X."/>
            <person name="Wang F."/>
            <person name="Yang Y."/>
            <person name="An X."/>
            <person name="Dong Z."/>
            <person name="Zhang K."/>
            <person name="Zhang X."/>
            <person name="Luo M.C."/>
            <person name="Dvorak J."/>
            <person name="Tong Y."/>
            <person name="Wang J."/>
            <person name="Yang H."/>
            <person name="Li Z."/>
            <person name="Wang D."/>
            <person name="Zhang A."/>
            <person name="Wang J."/>
        </authorList>
    </citation>
    <scope>NUCLEOTIDE SEQUENCE</scope>
</reference>
<evidence type="ECO:0000313" key="2">
    <source>
        <dbReference type="EMBL" id="EMS65667.1"/>
    </source>
</evidence>
<proteinExistence type="predicted"/>